<dbReference type="PROSITE" id="PS50213">
    <property type="entry name" value="FAS1"/>
    <property type="match status" value="6"/>
</dbReference>
<accession>A0A061R2Y8</accession>
<dbReference type="GO" id="GO:0005615">
    <property type="term" value="C:extracellular space"/>
    <property type="evidence" value="ECO:0007669"/>
    <property type="project" value="TreeGrafter"/>
</dbReference>
<sequence length="878" mass="91110">MGALGGEGSFTVFAPTDGAFEALLGALEVTAEELLARDDLADVLRYHVAAGMITSADLFDGQMIPTLLPGRNLTVSIPHGGPAIAIAGAAVSMADIRATNGVVHVVGSVLIPPPLQPSAFELVTPTEEPPAETFAAALPATVVDIAAGYSTFSTLVVALEASNLMSMLRGEGPFTVFAPTDGAFVALLEALGATAEELLARDNLADILRYHMAAGMVTGADLAEGLQIATLQGESLPVGFSQGLAVVGGANVVQADMEASNGVVHAVDSVLLPSSVRPPTVVDVLASNGFTILVEALSSVGLMSELVGRGPFTVFAPPDSVLNDFLAAIGTTVQFLDRDILRHHVTRGRVTTRGLTNGRRIGTLGWRTLPILAYQETRMVSGASITQADLEASNGVVHVVDSVLFPYSSPVPSTLSAVFEVLSGNGFVFLVEAALFAERRDRLSTNITGDGPLTVFAPTNAAFVALLRALGTDANVFFARNDLVGILLHHMAAGQAGIADLEHGREIETIRGTRLPVAVARDGSVSIRGARVKVAGMQAGDSMVHVVDSVLLPPYETVVDALVSNGFAELMEALGATNLTAALIGDGPWTIFALTDSKMRSLQEKLNSTGDDGLASSNLTEILGYHLVRGRVTTGDLASGQQIETMQGLILPTSVSPDGSATVGGARIRLANLHARNGVVHVVDSALLPRSGSLVDILVSNGLTTFKAAIDSAGLTGTLSSDGPLTMFAPTNAAFESLFEELGVSAESYLARWDLIYIVRYHLVSSQIMGKELLEQTSIQNLQRAELPAAVSSGGSLTIGGARVTRLDIQASNGVVHIIDSVLRPRVKTRTEDSLTGRSDRPDEADVSAGGGSIISFTADLTGLACAVLAIAVCVTVG</sequence>
<feature type="domain" description="FAS1" evidence="1">
    <location>
        <begin position="554"/>
        <end position="687"/>
    </location>
</feature>
<protein>
    <submittedName>
        <fullName evidence="2">Beta-ig-h3 fasciclin</fullName>
    </submittedName>
</protein>
<dbReference type="AlphaFoldDB" id="A0A061R2Y8"/>
<dbReference type="InterPro" id="IPR050904">
    <property type="entry name" value="Adhesion/Biosynth-related"/>
</dbReference>
<feature type="domain" description="FAS1" evidence="1">
    <location>
        <begin position="1"/>
        <end position="110"/>
    </location>
</feature>
<evidence type="ECO:0000259" key="1">
    <source>
        <dbReference type="PROSITE" id="PS50213"/>
    </source>
</evidence>
<name>A0A061R2Y8_9CHLO</name>
<organism evidence="2">
    <name type="scientific">Tetraselmis sp. GSL018</name>
    <dbReference type="NCBI Taxonomy" id="582737"/>
    <lineage>
        <taxon>Eukaryota</taxon>
        <taxon>Viridiplantae</taxon>
        <taxon>Chlorophyta</taxon>
        <taxon>core chlorophytes</taxon>
        <taxon>Chlorodendrophyceae</taxon>
        <taxon>Chlorodendrales</taxon>
        <taxon>Chlorodendraceae</taxon>
        <taxon>Tetraselmis</taxon>
    </lineage>
</organism>
<dbReference type="SMART" id="SM00554">
    <property type="entry name" value="FAS1"/>
    <property type="match status" value="6"/>
</dbReference>
<dbReference type="EMBL" id="GBEZ01021679">
    <property type="protein sequence ID" value="JAC65089.1"/>
    <property type="molecule type" value="Transcribed_RNA"/>
</dbReference>
<gene>
    <name evidence="2" type="ORF">TSPGSL018_16842</name>
</gene>
<feature type="domain" description="FAS1" evidence="1">
    <location>
        <begin position="690"/>
        <end position="823"/>
    </location>
</feature>
<dbReference type="SUPFAM" id="SSF82153">
    <property type="entry name" value="FAS1 domain"/>
    <property type="match status" value="6"/>
</dbReference>
<proteinExistence type="predicted"/>
<dbReference type="PANTHER" id="PTHR10900:SF77">
    <property type="entry name" value="FI19380P1"/>
    <property type="match status" value="1"/>
</dbReference>
<dbReference type="Pfam" id="PF02469">
    <property type="entry name" value="Fasciclin"/>
    <property type="match status" value="6"/>
</dbReference>
<dbReference type="PANTHER" id="PTHR10900">
    <property type="entry name" value="PERIOSTIN-RELATED"/>
    <property type="match status" value="1"/>
</dbReference>
<reference evidence="2" key="1">
    <citation type="submission" date="2014-05" db="EMBL/GenBank/DDBJ databases">
        <title>The transcriptome of the halophilic microalga Tetraselmis sp. GSL018 isolated from the Great Salt Lake, Utah.</title>
        <authorList>
            <person name="Jinkerson R.E."/>
            <person name="D'Adamo S."/>
            <person name="Posewitz M.C."/>
        </authorList>
    </citation>
    <scope>NUCLEOTIDE SEQUENCE</scope>
    <source>
        <strain evidence="2">GSL018</strain>
    </source>
</reference>
<dbReference type="Gene3D" id="2.30.180.10">
    <property type="entry name" value="FAS1 domain"/>
    <property type="match status" value="6"/>
</dbReference>
<feature type="domain" description="FAS1" evidence="1">
    <location>
        <begin position="277"/>
        <end position="404"/>
    </location>
</feature>
<feature type="domain" description="FAS1" evidence="1">
    <location>
        <begin position="415"/>
        <end position="551"/>
    </location>
</feature>
<feature type="domain" description="FAS1" evidence="1">
    <location>
        <begin position="139"/>
        <end position="271"/>
    </location>
</feature>
<dbReference type="FunFam" id="2.30.180.10:FF:000014">
    <property type="entry name" value="Stabilin 1"/>
    <property type="match status" value="1"/>
</dbReference>
<evidence type="ECO:0000313" key="2">
    <source>
        <dbReference type="EMBL" id="JAC65089.1"/>
    </source>
</evidence>
<dbReference type="InterPro" id="IPR000782">
    <property type="entry name" value="FAS1_domain"/>
</dbReference>
<dbReference type="FunFam" id="2.30.180.10:FF:000032">
    <property type="entry name" value="Fasciclin domain-containing protein, putative"/>
    <property type="match status" value="1"/>
</dbReference>
<dbReference type="InterPro" id="IPR036378">
    <property type="entry name" value="FAS1_dom_sf"/>
</dbReference>